<reference evidence="3" key="1">
    <citation type="journal article" date="2019" name="Int. J. Syst. Evol. Microbiol.">
        <title>The Global Catalogue of Microorganisms (GCM) 10K type strain sequencing project: providing services to taxonomists for standard genome sequencing and annotation.</title>
        <authorList>
            <consortium name="The Broad Institute Genomics Platform"/>
            <consortium name="The Broad Institute Genome Sequencing Center for Infectious Disease"/>
            <person name="Wu L."/>
            <person name="Ma J."/>
        </authorList>
    </citation>
    <scope>NUCLEOTIDE SEQUENCE [LARGE SCALE GENOMIC DNA]</scope>
    <source>
        <strain evidence="3">NBRC 15640</strain>
    </source>
</reference>
<dbReference type="Proteomes" id="UP001156690">
    <property type="component" value="Unassembled WGS sequence"/>
</dbReference>
<evidence type="ECO:0000313" key="2">
    <source>
        <dbReference type="EMBL" id="GLQ71356.1"/>
    </source>
</evidence>
<gene>
    <name evidence="2" type="ORF">GCM10007932_07160</name>
</gene>
<protein>
    <recommendedName>
        <fullName evidence="4">Mobilization protein</fullName>
    </recommendedName>
</protein>
<sequence>METSTVLFKTKRYRICDKTKLANLVNHILRNYKPDTIQYKRDFNADDTKLNLVIGPDFKVIKKGADWFDKVQTESQSLKDTLQQSLIEADEMAEQNISLSRQQKDITLKSITYFSKLKNYDENAESHLLEIMTQCLEVKNQSKNKKDYSVIDQESLKTALDFYQNPPENFKIKGLNAKKKHLTQILETVDKMQVHNDRRTTASTRSIGFEDVLFKIPKHNDKSLKDVDMIKIMRDWNNKYFADFAILGGAFHKDERTKKGNAADDHLHLIRSGFNRFTKRFDLPDYTHQLGLRLAQEQGIPFEPDGKKYNETNEILRTVASEALQTEFYEFANKKLAKYGYEFRFEKKELTPEEKELRAFLKEQSNLPKSQRMQNLHSYMEEQAKKEQQNRNKQIKAANKAIAKKKAVDTEITTKNVELEEINENINSSTDKLDKVNEQLENNQKWLYNIIKSNAVQKRIEMIRELTNHSMEFYKSVKRFIKGINQQNEEYIQDLEKENPEWYKQEKTRLKLEEELKQERIKNRHYGNEYIEEVRKEIKEESRLEIIFDDKPKQKKNKRFSFGKSKS</sequence>
<evidence type="ECO:0008006" key="4">
    <source>
        <dbReference type="Google" id="ProtNLM"/>
    </source>
</evidence>
<evidence type="ECO:0000256" key="1">
    <source>
        <dbReference type="SAM" id="Coils"/>
    </source>
</evidence>
<organism evidence="2 3">
    <name type="scientific">Vibrio penaeicida</name>
    <dbReference type="NCBI Taxonomy" id="104609"/>
    <lineage>
        <taxon>Bacteria</taxon>
        <taxon>Pseudomonadati</taxon>
        <taxon>Pseudomonadota</taxon>
        <taxon>Gammaproteobacteria</taxon>
        <taxon>Vibrionales</taxon>
        <taxon>Vibrionaceae</taxon>
        <taxon>Vibrio</taxon>
    </lineage>
</organism>
<evidence type="ECO:0000313" key="3">
    <source>
        <dbReference type="Proteomes" id="UP001156690"/>
    </source>
</evidence>
<feature type="coiled-coil region" evidence="1">
    <location>
        <begin position="385"/>
        <end position="443"/>
    </location>
</feature>
<keyword evidence="3" id="KW-1185">Reference proteome</keyword>
<accession>A0AAV5NMU5</accession>
<dbReference type="AlphaFoldDB" id="A0AAV5NMU5"/>
<name>A0AAV5NMU5_9VIBR</name>
<dbReference type="RefSeq" id="WP_224056046.1">
    <property type="nucleotide sequence ID" value="NZ_AP025144.1"/>
</dbReference>
<comment type="caution">
    <text evidence="2">The sequence shown here is derived from an EMBL/GenBank/DDBJ whole genome shotgun (WGS) entry which is preliminary data.</text>
</comment>
<dbReference type="EMBL" id="BSNX01000005">
    <property type="protein sequence ID" value="GLQ71356.1"/>
    <property type="molecule type" value="Genomic_DNA"/>
</dbReference>
<proteinExistence type="predicted"/>
<keyword evidence="1" id="KW-0175">Coiled coil</keyword>